<gene>
    <name evidence="2" type="ORF">QBC33DRAFT_547064</name>
</gene>
<reference evidence="2" key="1">
    <citation type="submission" date="2023-06" db="EMBL/GenBank/DDBJ databases">
        <title>Genome-scale phylogeny and comparative genomics of the fungal order Sordariales.</title>
        <authorList>
            <consortium name="Lawrence Berkeley National Laboratory"/>
            <person name="Hensen N."/>
            <person name="Bonometti L."/>
            <person name="Westerberg I."/>
            <person name="Brannstrom I.O."/>
            <person name="Guillou S."/>
            <person name="Cros-Aarteil S."/>
            <person name="Calhoun S."/>
            <person name="Haridas S."/>
            <person name="Kuo A."/>
            <person name="Mondo S."/>
            <person name="Pangilinan J."/>
            <person name="Riley R."/>
            <person name="Labutti K."/>
            <person name="Andreopoulos B."/>
            <person name="Lipzen A."/>
            <person name="Chen C."/>
            <person name="Yanf M."/>
            <person name="Daum C."/>
            <person name="Ng V."/>
            <person name="Clum A."/>
            <person name="Steindorff A."/>
            <person name="Ohm R."/>
            <person name="Martin F."/>
            <person name="Silar P."/>
            <person name="Natvig D."/>
            <person name="Lalanne C."/>
            <person name="Gautier V."/>
            <person name="Ament-Velasquez S.L."/>
            <person name="Kruys A."/>
            <person name="Hutchinson M.I."/>
            <person name="Powell A.J."/>
            <person name="Barry K."/>
            <person name="Miller A.N."/>
            <person name="Grigoriev I.V."/>
            <person name="Debuchy R."/>
            <person name="Gladieux P."/>
            <person name="Thoren M.H."/>
            <person name="Johannesson H."/>
        </authorList>
    </citation>
    <scope>NUCLEOTIDE SEQUENCE</scope>
    <source>
        <strain evidence="2">8032-3</strain>
    </source>
</reference>
<dbReference type="Gene3D" id="1.20.120.520">
    <property type="entry name" value="nmb1532 protein domain like"/>
    <property type="match status" value="1"/>
</dbReference>
<protein>
    <submittedName>
        <fullName evidence="2">Hemerythrin HHE cation binding domain-containing protein</fullName>
    </submittedName>
</protein>
<dbReference type="EMBL" id="MU839020">
    <property type="protein sequence ID" value="KAK1764385.1"/>
    <property type="molecule type" value="Genomic_DNA"/>
</dbReference>
<name>A0AAJ0FKS7_9PEZI</name>
<keyword evidence="3" id="KW-1185">Reference proteome</keyword>
<dbReference type="PANTHER" id="PTHR38048">
    <property type="entry name" value="EXPRESSED PROTEIN"/>
    <property type="match status" value="1"/>
</dbReference>
<sequence length="260" mass="29119">MAPTYADHPFPLIPTPVFLKGKDAKIDFFDRCASEMACVHNMVSRGLNAIYLQAPHIQAKDEKAFCTFITHWYNLLHLHHAGEEEDFFPTIEKMAGEKGIMEHNVDQHHAFLGGFEALGSYAKACAAGDQKYDGRKVVEMIDGFGSELSQHLADEIPTIEGLRRFGEEKMAGLTAVLDREGERNQKNLGIMGLCACYAMLDIHYEDDLWINWPPAPGVVKFVCRNVVWRLNADMLKFGAVDKDGKMKPLYAVPQETEGTA</sequence>
<evidence type="ECO:0000313" key="2">
    <source>
        <dbReference type="EMBL" id="KAK1764385.1"/>
    </source>
</evidence>
<dbReference type="InterPro" id="IPR053206">
    <property type="entry name" value="Dimeric_xanthone_biosynth"/>
</dbReference>
<feature type="domain" description="Hemerythrin-like" evidence="1">
    <location>
        <begin position="40"/>
        <end position="155"/>
    </location>
</feature>
<dbReference type="AlphaFoldDB" id="A0AAJ0FKS7"/>
<dbReference type="GeneID" id="85311895"/>
<dbReference type="PANTHER" id="PTHR38048:SF2">
    <property type="entry name" value="HEMERYTHRIN-LIKE DOMAIN-CONTAINING PROTEIN"/>
    <property type="match status" value="1"/>
</dbReference>
<dbReference type="CDD" id="cd12108">
    <property type="entry name" value="Hr-like"/>
    <property type="match status" value="1"/>
</dbReference>
<proteinExistence type="predicted"/>
<comment type="caution">
    <text evidence="2">The sequence shown here is derived from an EMBL/GenBank/DDBJ whole genome shotgun (WGS) entry which is preliminary data.</text>
</comment>
<dbReference type="RefSeq" id="XP_060280598.1">
    <property type="nucleotide sequence ID" value="XM_060428708.1"/>
</dbReference>
<dbReference type="Pfam" id="PF01814">
    <property type="entry name" value="Hemerythrin"/>
    <property type="match status" value="1"/>
</dbReference>
<evidence type="ECO:0000259" key="1">
    <source>
        <dbReference type="Pfam" id="PF01814"/>
    </source>
</evidence>
<organism evidence="2 3">
    <name type="scientific">Phialemonium atrogriseum</name>
    <dbReference type="NCBI Taxonomy" id="1093897"/>
    <lineage>
        <taxon>Eukaryota</taxon>
        <taxon>Fungi</taxon>
        <taxon>Dikarya</taxon>
        <taxon>Ascomycota</taxon>
        <taxon>Pezizomycotina</taxon>
        <taxon>Sordariomycetes</taxon>
        <taxon>Sordariomycetidae</taxon>
        <taxon>Cephalothecales</taxon>
        <taxon>Cephalothecaceae</taxon>
        <taxon>Phialemonium</taxon>
    </lineage>
</organism>
<accession>A0AAJ0FKS7</accession>
<evidence type="ECO:0000313" key="3">
    <source>
        <dbReference type="Proteomes" id="UP001244011"/>
    </source>
</evidence>
<dbReference type="Proteomes" id="UP001244011">
    <property type="component" value="Unassembled WGS sequence"/>
</dbReference>
<dbReference type="InterPro" id="IPR012312">
    <property type="entry name" value="Hemerythrin-like"/>
</dbReference>